<sequence length="81" mass="8389">MEALPSSSSSGSCWPSGGRPCCTLLAARFLSSHWRLARPPVLPAARLFLDGSGEAAAAGDAAWKALAMTACSLISYRTCVC</sequence>
<protein>
    <submittedName>
        <fullName evidence="1">Uncharacterized protein</fullName>
    </submittedName>
</protein>
<evidence type="ECO:0000313" key="1">
    <source>
        <dbReference type="EMBL" id="JAD71570.1"/>
    </source>
</evidence>
<reference evidence="1" key="2">
    <citation type="journal article" date="2015" name="Data Brief">
        <title>Shoot transcriptome of the giant reed, Arundo donax.</title>
        <authorList>
            <person name="Barrero R.A."/>
            <person name="Guerrero F.D."/>
            <person name="Moolhuijzen P."/>
            <person name="Goolsby J.A."/>
            <person name="Tidwell J."/>
            <person name="Bellgard S.E."/>
            <person name="Bellgard M.I."/>
        </authorList>
    </citation>
    <scope>NUCLEOTIDE SEQUENCE</scope>
    <source>
        <tissue evidence="1">Shoot tissue taken approximately 20 cm above the soil surface</tissue>
    </source>
</reference>
<dbReference type="AlphaFoldDB" id="A0A0A9CDV7"/>
<proteinExistence type="predicted"/>
<accession>A0A0A9CDV7</accession>
<dbReference type="EMBL" id="GBRH01226325">
    <property type="protein sequence ID" value="JAD71570.1"/>
    <property type="molecule type" value="Transcribed_RNA"/>
</dbReference>
<name>A0A0A9CDV7_ARUDO</name>
<reference evidence="1" key="1">
    <citation type="submission" date="2014-09" db="EMBL/GenBank/DDBJ databases">
        <authorList>
            <person name="Magalhaes I.L.F."/>
            <person name="Oliveira U."/>
            <person name="Santos F.R."/>
            <person name="Vidigal T.H.D.A."/>
            <person name="Brescovit A.D."/>
            <person name="Santos A.J."/>
        </authorList>
    </citation>
    <scope>NUCLEOTIDE SEQUENCE</scope>
    <source>
        <tissue evidence="1">Shoot tissue taken approximately 20 cm above the soil surface</tissue>
    </source>
</reference>
<organism evidence="1">
    <name type="scientific">Arundo donax</name>
    <name type="common">Giant reed</name>
    <name type="synonym">Donax arundinaceus</name>
    <dbReference type="NCBI Taxonomy" id="35708"/>
    <lineage>
        <taxon>Eukaryota</taxon>
        <taxon>Viridiplantae</taxon>
        <taxon>Streptophyta</taxon>
        <taxon>Embryophyta</taxon>
        <taxon>Tracheophyta</taxon>
        <taxon>Spermatophyta</taxon>
        <taxon>Magnoliopsida</taxon>
        <taxon>Liliopsida</taxon>
        <taxon>Poales</taxon>
        <taxon>Poaceae</taxon>
        <taxon>PACMAD clade</taxon>
        <taxon>Arundinoideae</taxon>
        <taxon>Arundineae</taxon>
        <taxon>Arundo</taxon>
    </lineage>
</organism>